<reference evidence="3 4" key="1">
    <citation type="submission" date="2019-07" db="EMBL/GenBank/DDBJ databases">
        <authorList>
            <person name="Huq M.A."/>
        </authorList>
    </citation>
    <scope>NUCLEOTIDE SEQUENCE [LARGE SCALE GENOMIC DNA]</scope>
    <source>
        <strain evidence="3 4">MAH-19</strain>
    </source>
</reference>
<dbReference type="EMBL" id="VLPK01000003">
    <property type="protein sequence ID" value="TSJ39597.1"/>
    <property type="molecule type" value="Genomic_DNA"/>
</dbReference>
<gene>
    <name evidence="3" type="ORF">FO440_17800</name>
</gene>
<name>A0A556MI54_9SPHI</name>
<evidence type="ECO:0000313" key="3">
    <source>
        <dbReference type="EMBL" id="TSJ39597.1"/>
    </source>
</evidence>
<evidence type="ECO:0000259" key="2">
    <source>
        <dbReference type="Pfam" id="PF18990"/>
    </source>
</evidence>
<evidence type="ECO:0000256" key="1">
    <source>
        <dbReference type="SAM" id="SignalP"/>
    </source>
</evidence>
<dbReference type="RefSeq" id="WP_144249634.1">
    <property type="nucleotide sequence ID" value="NZ_VLPK01000003.1"/>
</dbReference>
<feature type="domain" description="DUF5723" evidence="2">
    <location>
        <begin position="80"/>
        <end position="409"/>
    </location>
</feature>
<sequence>MKKSLFIFCFFLITVKVFGQQFSQYNTGSLYESFENPSQRAFIPDTTRQFAFNFFIPNFTANLLVVGNGQEALKTRAFSAYYNTANLLTGKGGYNHININANAYSIMFKVYASESGDVELGFSLNTKAEAKGVFTDETISLFNAYTNFPKTTYTNLFNDNFYYQAYNQIGFTYREQVTKRFAFGIKLNALSGIAYRQTTVDHSSVTFDKESDQATIFAQGTSYTSIIPKGTSNKAVLLPDFLNPGASISIGTSYLDDNAFKWQVNLKDLGFIHWNKKSNVSTFNGSGVVSGFSSSQRETNIFNRLDSLTNNDGSTKVKGFNTPTNGLLEVSVNKTYWLSDDFDKNFKFSPTLVASKELFYSGFTAALVAPVQYSKYIVSLTTTYNDLKLLGFGGQFMFKANNAEFFIGSERAYQTASLTRRAIRGKTNNAQPQTQIDLPGYSGMDIFLGVSFKFGPDIEHRLNSSSIPMGEKGFLGKMWDGIFHKDHNY</sequence>
<keyword evidence="4" id="KW-1185">Reference proteome</keyword>
<feature type="signal peptide" evidence="1">
    <location>
        <begin position="1"/>
        <end position="19"/>
    </location>
</feature>
<comment type="caution">
    <text evidence="3">The sequence shown here is derived from an EMBL/GenBank/DDBJ whole genome shotgun (WGS) entry which is preliminary data.</text>
</comment>
<dbReference type="Proteomes" id="UP000318733">
    <property type="component" value="Unassembled WGS sequence"/>
</dbReference>
<dbReference type="Pfam" id="PF18990">
    <property type="entry name" value="DUF5723"/>
    <property type="match status" value="1"/>
</dbReference>
<dbReference type="OrthoDB" id="783295at2"/>
<accession>A0A556MI54</accession>
<keyword evidence="1" id="KW-0732">Signal</keyword>
<dbReference type="InterPro" id="IPR043781">
    <property type="entry name" value="DUF5723"/>
</dbReference>
<organism evidence="3 4">
    <name type="scientific">Mucilaginibacter corticis</name>
    <dbReference type="NCBI Taxonomy" id="2597670"/>
    <lineage>
        <taxon>Bacteria</taxon>
        <taxon>Pseudomonadati</taxon>
        <taxon>Bacteroidota</taxon>
        <taxon>Sphingobacteriia</taxon>
        <taxon>Sphingobacteriales</taxon>
        <taxon>Sphingobacteriaceae</taxon>
        <taxon>Mucilaginibacter</taxon>
    </lineage>
</organism>
<feature type="chain" id="PRO_5022194084" description="DUF5723 domain-containing protein" evidence="1">
    <location>
        <begin position="20"/>
        <end position="489"/>
    </location>
</feature>
<dbReference type="AlphaFoldDB" id="A0A556MI54"/>
<evidence type="ECO:0000313" key="4">
    <source>
        <dbReference type="Proteomes" id="UP000318733"/>
    </source>
</evidence>
<proteinExistence type="predicted"/>
<protein>
    <recommendedName>
        <fullName evidence="2">DUF5723 domain-containing protein</fullName>
    </recommendedName>
</protein>